<sequence>MTYAREKVSRVLRRIVPALLAGLTLLTACSTATGPQVGPGVAAVVGNQVIPSELIDQRLRTAAPQIGEALAQQAQEQGRPSTGIDASTLADQSRELLTAAILHAVIVEAGRREGVVADPAQIEQRLQAAGGEQAAAGSGYDLATLRERFADQLVVAEIGRRQFDRLQATVDVGTYPDKAAAQRAAAQLAADPGVGPLAALPEDARLLATTLRPGAVQPGEQVRTASSLLFGLPGRTVSISAPQPEATPGAPKPDPSTEPWTVVRVRDRSLTAPPPGGNTVPAALVDARTLTQFGLRAVQPLATELAVQVNPRYGTWDPTQVSVVAPPATAGTVTPLAPTVTFAPAATPAPAPAPGPAPAPAP</sequence>
<evidence type="ECO:0000313" key="3">
    <source>
        <dbReference type="EMBL" id="MFC5062190.1"/>
    </source>
</evidence>
<dbReference type="EMBL" id="JBHSIV010000006">
    <property type="protein sequence ID" value="MFC5062190.1"/>
    <property type="molecule type" value="Genomic_DNA"/>
</dbReference>
<accession>A0ABV9YHB9</accession>
<evidence type="ECO:0000313" key="4">
    <source>
        <dbReference type="Proteomes" id="UP001595947"/>
    </source>
</evidence>
<dbReference type="Proteomes" id="UP001595947">
    <property type="component" value="Unassembled WGS sequence"/>
</dbReference>
<keyword evidence="2" id="KW-0732">Signal</keyword>
<name>A0ABV9YHB9_9PSEU</name>
<reference evidence="4" key="1">
    <citation type="journal article" date="2019" name="Int. J. Syst. Evol. Microbiol.">
        <title>The Global Catalogue of Microorganisms (GCM) 10K type strain sequencing project: providing services to taxonomists for standard genome sequencing and annotation.</title>
        <authorList>
            <consortium name="The Broad Institute Genomics Platform"/>
            <consortium name="The Broad Institute Genome Sequencing Center for Infectious Disease"/>
            <person name="Wu L."/>
            <person name="Ma J."/>
        </authorList>
    </citation>
    <scope>NUCLEOTIDE SEQUENCE [LARGE SCALE GENOMIC DNA]</scope>
    <source>
        <strain evidence="4">CGMCC 4.7093</strain>
    </source>
</reference>
<organism evidence="3 4">
    <name type="scientific">Actinomycetospora atypica</name>
    <dbReference type="NCBI Taxonomy" id="1290095"/>
    <lineage>
        <taxon>Bacteria</taxon>
        <taxon>Bacillati</taxon>
        <taxon>Actinomycetota</taxon>
        <taxon>Actinomycetes</taxon>
        <taxon>Pseudonocardiales</taxon>
        <taxon>Pseudonocardiaceae</taxon>
        <taxon>Actinomycetospora</taxon>
    </lineage>
</organism>
<dbReference type="SUPFAM" id="SSF109998">
    <property type="entry name" value="Triger factor/SurA peptide-binding domain-like"/>
    <property type="match status" value="1"/>
</dbReference>
<feature type="signal peptide" evidence="2">
    <location>
        <begin position="1"/>
        <end position="32"/>
    </location>
</feature>
<dbReference type="Gene3D" id="1.10.4030.10">
    <property type="entry name" value="Porin chaperone SurA, peptide-binding domain"/>
    <property type="match status" value="1"/>
</dbReference>
<dbReference type="InterPro" id="IPR027304">
    <property type="entry name" value="Trigger_fact/SurA_dom_sf"/>
</dbReference>
<evidence type="ECO:0008006" key="5">
    <source>
        <dbReference type="Google" id="ProtNLM"/>
    </source>
</evidence>
<dbReference type="RefSeq" id="WP_378035531.1">
    <property type="nucleotide sequence ID" value="NZ_JBHSIV010000006.1"/>
</dbReference>
<proteinExistence type="predicted"/>
<protein>
    <recommendedName>
        <fullName evidence="5">SurA-like protein</fullName>
    </recommendedName>
</protein>
<gene>
    <name evidence="3" type="ORF">ACFPBZ_08235</name>
</gene>
<dbReference type="PROSITE" id="PS51257">
    <property type="entry name" value="PROKAR_LIPOPROTEIN"/>
    <property type="match status" value="1"/>
</dbReference>
<feature type="chain" id="PRO_5045102595" description="SurA-like protein" evidence="2">
    <location>
        <begin position="33"/>
        <end position="362"/>
    </location>
</feature>
<feature type="region of interest" description="Disordered" evidence="1">
    <location>
        <begin position="239"/>
        <end position="259"/>
    </location>
</feature>
<keyword evidence="4" id="KW-1185">Reference proteome</keyword>
<evidence type="ECO:0000256" key="2">
    <source>
        <dbReference type="SAM" id="SignalP"/>
    </source>
</evidence>
<evidence type="ECO:0000256" key="1">
    <source>
        <dbReference type="SAM" id="MobiDB-lite"/>
    </source>
</evidence>
<comment type="caution">
    <text evidence="3">The sequence shown here is derived from an EMBL/GenBank/DDBJ whole genome shotgun (WGS) entry which is preliminary data.</text>
</comment>